<dbReference type="PANTHER" id="PTHR43566">
    <property type="entry name" value="CONSERVED PROTEIN"/>
    <property type="match status" value="1"/>
</dbReference>
<dbReference type="AlphaFoldDB" id="A0A1Q5PT97"/>
<feature type="domain" description="AAA" evidence="1">
    <location>
        <begin position="23"/>
        <end position="140"/>
    </location>
</feature>
<evidence type="ECO:0000313" key="3">
    <source>
        <dbReference type="EMBL" id="OKL50827.1"/>
    </source>
</evidence>
<sequence>MRLTGIVARRVSETLMEQVRVEPVVALHGPRSVGKSTVLRAFAAQVGSTVIDLDDIEVREAVEGNLASAVSTATTLCVDEYQRLPDVLDAIKARLNREGSSPGTAVITGSTRQDALPRTAQALTGRLHAQVIWPLSQGEIVGVREDFLARLLMDAAETVAAVPTSPTTRDEYVDRACSGGMPLALRRIGASRARWFDDFVRASVERDAVELSRIRERQALADLLRYLASQTGQLLNISAGAQKLGINRATAENHLRLLEDLFLVVRLPAWGKTLRSRVSVKSKVHVVDSGLAARLLRLTPDRLRGFDPAALTDFGHLLETFVVGEVRKQASWLGEPVALGHWRTSDGDEVDLVIERDDGRVLAIEVKASERAPGAEFRGMAKLRDLLGDRFLGGIMMTTGKRSYTYQDRLHVIPIDRLWTPIGHGSGAVAWS</sequence>
<dbReference type="Pfam" id="PF13635">
    <property type="entry name" value="DUF4143"/>
    <property type="match status" value="1"/>
</dbReference>
<name>A0A1Q5PT97_9ACTO</name>
<dbReference type="EMBL" id="MQVS01000014">
    <property type="protein sequence ID" value="OKL50827.1"/>
    <property type="molecule type" value="Genomic_DNA"/>
</dbReference>
<keyword evidence="4" id="KW-1185">Reference proteome</keyword>
<dbReference type="InParanoid" id="A0A1Q5PT97"/>
<protein>
    <recommendedName>
        <fullName evidence="5">ATP-binding protein</fullName>
    </recommendedName>
</protein>
<evidence type="ECO:0000259" key="1">
    <source>
        <dbReference type="Pfam" id="PF13173"/>
    </source>
</evidence>
<dbReference type="InterPro" id="IPR027417">
    <property type="entry name" value="P-loop_NTPase"/>
</dbReference>
<organism evidence="3 4">
    <name type="scientific">Buchananella hordeovulneris</name>
    <dbReference type="NCBI Taxonomy" id="52770"/>
    <lineage>
        <taxon>Bacteria</taxon>
        <taxon>Bacillati</taxon>
        <taxon>Actinomycetota</taxon>
        <taxon>Actinomycetes</taxon>
        <taxon>Actinomycetales</taxon>
        <taxon>Actinomycetaceae</taxon>
        <taxon>Buchananella</taxon>
    </lineage>
</organism>
<dbReference type="SUPFAM" id="SSF52540">
    <property type="entry name" value="P-loop containing nucleoside triphosphate hydrolases"/>
    <property type="match status" value="1"/>
</dbReference>
<dbReference type="InterPro" id="IPR041682">
    <property type="entry name" value="AAA_14"/>
</dbReference>
<evidence type="ECO:0000259" key="2">
    <source>
        <dbReference type="Pfam" id="PF13635"/>
    </source>
</evidence>
<dbReference type="Proteomes" id="UP000185612">
    <property type="component" value="Unassembled WGS sequence"/>
</dbReference>
<accession>A0A1Q5PT97</accession>
<reference evidence="4" key="1">
    <citation type="submission" date="2016-12" db="EMBL/GenBank/DDBJ databases">
        <authorList>
            <person name="Meng X."/>
        </authorList>
    </citation>
    <scope>NUCLEOTIDE SEQUENCE [LARGE SCALE GENOMIC DNA]</scope>
    <source>
        <strain evidence="4">DSM 20732</strain>
    </source>
</reference>
<feature type="domain" description="DUF4143" evidence="2">
    <location>
        <begin position="205"/>
        <end position="369"/>
    </location>
</feature>
<dbReference type="OrthoDB" id="128089at2"/>
<dbReference type="InterPro" id="IPR025420">
    <property type="entry name" value="DUF4143"/>
</dbReference>
<gene>
    <name evidence="3" type="ORF">BSZ40_10350</name>
</gene>
<dbReference type="STRING" id="52770.BSZ40_10350"/>
<evidence type="ECO:0000313" key="4">
    <source>
        <dbReference type="Proteomes" id="UP000185612"/>
    </source>
</evidence>
<comment type="caution">
    <text evidence="3">The sequence shown here is derived from an EMBL/GenBank/DDBJ whole genome shotgun (WGS) entry which is preliminary data.</text>
</comment>
<dbReference type="Pfam" id="PF13173">
    <property type="entry name" value="AAA_14"/>
    <property type="match status" value="1"/>
</dbReference>
<evidence type="ECO:0008006" key="5">
    <source>
        <dbReference type="Google" id="ProtNLM"/>
    </source>
</evidence>
<dbReference type="Gene3D" id="3.40.50.300">
    <property type="entry name" value="P-loop containing nucleotide triphosphate hydrolases"/>
    <property type="match status" value="1"/>
</dbReference>
<proteinExistence type="predicted"/>
<dbReference type="PANTHER" id="PTHR43566:SF2">
    <property type="entry name" value="DUF4143 DOMAIN-CONTAINING PROTEIN"/>
    <property type="match status" value="1"/>
</dbReference>